<feature type="domain" description="Methanolan biosynthesis EpsI" evidence="9">
    <location>
        <begin position="360"/>
        <end position="454"/>
    </location>
</feature>
<evidence type="ECO:0000259" key="9">
    <source>
        <dbReference type="Pfam" id="PF11984"/>
    </source>
</evidence>
<dbReference type="OrthoDB" id="9797363at2"/>
<dbReference type="InterPro" id="IPR014263">
    <property type="entry name" value="Methanolan_biosynth_EpsI"/>
</dbReference>
<keyword evidence="6 8" id="KW-1133">Transmembrane helix</keyword>
<feature type="transmembrane region" description="Helical" evidence="8">
    <location>
        <begin position="204"/>
        <end position="232"/>
    </location>
</feature>
<evidence type="ECO:0000256" key="8">
    <source>
        <dbReference type="SAM" id="Phobius"/>
    </source>
</evidence>
<keyword evidence="2" id="KW-1003">Cell membrane</keyword>
<dbReference type="InterPro" id="IPR019127">
    <property type="entry name" value="Exosortase"/>
</dbReference>
<evidence type="ECO:0000256" key="7">
    <source>
        <dbReference type="ARBA" id="ARBA00023136"/>
    </source>
</evidence>
<dbReference type="EMBL" id="PYLZ01000019">
    <property type="protein sequence ID" value="PSW19747.1"/>
    <property type="molecule type" value="Genomic_DNA"/>
</dbReference>
<evidence type="ECO:0000313" key="10">
    <source>
        <dbReference type="EMBL" id="PSW19747.1"/>
    </source>
</evidence>
<feature type="transmembrane region" description="Helical" evidence="8">
    <location>
        <begin position="137"/>
        <end position="157"/>
    </location>
</feature>
<reference evidence="10 11" key="1">
    <citation type="submission" date="2018-01" db="EMBL/GenBank/DDBJ databases">
        <title>Whole genome sequencing of Histamine producing bacteria.</title>
        <authorList>
            <person name="Butler K."/>
        </authorList>
    </citation>
    <scope>NUCLEOTIDE SEQUENCE [LARGE SCALE GENOMIC DNA]</scope>
    <source>
        <strain evidence="10 11">DSM 24669</strain>
    </source>
</reference>
<name>A0A2T3NU12_9GAMM</name>
<feature type="transmembrane region" description="Helical" evidence="8">
    <location>
        <begin position="244"/>
        <end position="265"/>
    </location>
</feature>
<comment type="caution">
    <text evidence="10">The sequence shown here is derived from an EMBL/GenBank/DDBJ whole genome shotgun (WGS) entry which is preliminary data.</text>
</comment>
<keyword evidence="3" id="KW-0645">Protease</keyword>
<keyword evidence="7 8" id="KW-0472">Membrane</keyword>
<dbReference type="AlphaFoldDB" id="A0A2T3NU12"/>
<dbReference type="GO" id="GO:0005886">
    <property type="term" value="C:plasma membrane"/>
    <property type="evidence" value="ECO:0007669"/>
    <property type="project" value="UniProtKB-SubCell"/>
</dbReference>
<dbReference type="RefSeq" id="WP_048900267.1">
    <property type="nucleotide sequence ID" value="NZ_AP024853.1"/>
</dbReference>
<evidence type="ECO:0000256" key="2">
    <source>
        <dbReference type="ARBA" id="ARBA00022475"/>
    </source>
</evidence>
<evidence type="ECO:0000256" key="5">
    <source>
        <dbReference type="ARBA" id="ARBA00022801"/>
    </source>
</evidence>
<evidence type="ECO:0000256" key="6">
    <source>
        <dbReference type="ARBA" id="ARBA00022989"/>
    </source>
</evidence>
<sequence>MNNSILLRLMLPMAAWALVFSSSLQTMVGVWMQSKTYEHCFLIVPIAAWLVWQKRQEIRKIPYTSSWVPLVLLLFPAMLWLLGRAADISLFEHVASVVSLQLIIWAVIGTPMAKLLWFPILFLIFAAPFGEELVPTLQIITADLSVFFLNIFNIPVYREGLYLTIPNGQFHVAEACSGIRFLISSIALGTLFAYLQFNHWWKRVLFTGFSFVFPIIANGLRAFGIIIIGYLTDMEHATGADHLVYGWVFFSIVILVIFFTANIFADPPAKESDFAFHTVSEEKTDKSLKVIGSLTMVLLSLGLWEQSFDSTETVITSTKVMPQNIAPVAQSEWGIQFQHAQHSTLGQSQDGGTEYFNAIFSLRQDEGEIIHNSNQLFNKENWKKIASSEVYLTPELAATEVTVSNNMGKKMKIIYWYCVDDFCSSKPLDIKLAQATHLITGQNATAEVLAIASTTLNESTIRELAKQWQ</sequence>
<evidence type="ECO:0000256" key="1">
    <source>
        <dbReference type="ARBA" id="ARBA00004651"/>
    </source>
</evidence>
<dbReference type="InterPro" id="IPR017540">
    <property type="entry name" value="Exosortase-1"/>
</dbReference>
<dbReference type="GO" id="GO:0008233">
    <property type="term" value="F:peptidase activity"/>
    <property type="evidence" value="ECO:0007669"/>
    <property type="project" value="UniProtKB-KW"/>
</dbReference>
<dbReference type="GO" id="GO:0006508">
    <property type="term" value="P:proteolysis"/>
    <property type="evidence" value="ECO:0007669"/>
    <property type="project" value="UniProtKB-KW"/>
</dbReference>
<dbReference type="Proteomes" id="UP000240481">
    <property type="component" value="Unassembled WGS sequence"/>
</dbReference>
<organism evidence="10 11">
    <name type="scientific">Photobacterium swingsii</name>
    <dbReference type="NCBI Taxonomy" id="680026"/>
    <lineage>
        <taxon>Bacteria</taxon>
        <taxon>Pseudomonadati</taxon>
        <taxon>Pseudomonadota</taxon>
        <taxon>Gammaproteobacteria</taxon>
        <taxon>Vibrionales</taxon>
        <taxon>Vibrionaceae</taxon>
        <taxon>Photobacterium</taxon>
    </lineage>
</organism>
<evidence type="ECO:0000256" key="4">
    <source>
        <dbReference type="ARBA" id="ARBA00022692"/>
    </source>
</evidence>
<proteinExistence type="predicted"/>
<dbReference type="NCBIfam" id="TIGR03109">
    <property type="entry name" value="exosort_XrtA"/>
    <property type="match status" value="1"/>
</dbReference>
<dbReference type="InterPro" id="IPR026392">
    <property type="entry name" value="Exo/Archaeosortase_dom"/>
</dbReference>
<dbReference type="Pfam" id="PF09721">
    <property type="entry name" value="Exosortase_EpsH"/>
    <property type="match status" value="1"/>
</dbReference>
<gene>
    <name evidence="10" type="primary">xrtA</name>
    <name evidence="10" type="ORF">C9I94_23355</name>
</gene>
<evidence type="ECO:0000313" key="11">
    <source>
        <dbReference type="Proteomes" id="UP000240481"/>
    </source>
</evidence>
<feature type="transmembrane region" description="Helical" evidence="8">
    <location>
        <begin position="64"/>
        <end position="82"/>
    </location>
</feature>
<comment type="subcellular location">
    <subcellularLocation>
        <location evidence="1">Cell membrane</location>
        <topology evidence="1">Multi-pass membrane protein</topology>
    </subcellularLocation>
</comment>
<accession>A0A2T3NU12</accession>
<feature type="transmembrane region" description="Helical" evidence="8">
    <location>
        <begin position="102"/>
        <end position="125"/>
    </location>
</feature>
<dbReference type="NCBIfam" id="TIGR04178">
    <property type="entry name" value="exo_archaeo"/>
    <property type="match status" value="1"/>
</dbReference>
<dbReference type="InterPro" id="IPR013426">
    <property type="entry name" value="EpsH-like"/>
</dbReference>
<protein>
    <submittedName>
        <fullName evidence="10">Exosortase A</fullName>
    </submittedName>
</protein>
<evidence type="ECO:0000256" key="3">
    <source>
        <dbReference type="ARBA" id="ARBA00022670"/>
    </source>
</evidence>
<dbReference type="Pfam" id="PF11984">
    <property type="entry name" value="DUF3485"/>
    <property type="match status" value="1"/>
</dbReference>
<keyword evidence="11" id="KW-1185">Reference proteome</keyword>
<keyword evidence="4 8" id="KW-0812">Transmembrane</keyword>
<keyword evidence="5" id="KW-0378">Hydrolase</keyword>
<feature type="transmembrane region" description="Helical" evidence="8">
    <location>
        <begin position="177"/>
        <end position="197"/>
    </location>
</feature>
<dbReference type="NCBIfam" id="TIGR02602">
    <property type="entry name" value="8TM_EpsH"/>
    <property type="match status" value="1"/>
</dbReference>